<dbReference type="Proteomes" id="UP001174909">
    <property type="component" value="Unassembled WGS sequence"/>
</dbReference>
<keyword evidence="4" id="KW-1185">Reference proteome</keyword>
<dbReference type="Pfam" id="PF02752">
    <property type="entry name" value="Arrestin_C"/>
    <property type="match status" value="1"/>
</dbReference>
<organism evidence="3 4">
    <name type="scientific">Geodia barretti</name>
    <name type="common">Barrett's horny sponge</name>
    <dbReference type="NCBI Taxonomy" id="519541"/>
    <lineage>
        <taxon>Eukaryota</taxon>
        <taxon>Metazoa</taxon>
        <taxon>Porifera</taxon>
        <taxon>Demospongiae</taxon>
        <taxon>Heteroscleromorpha</taxon>
        <taxon>Tetractinellida</taxon>
        <taxon>Astrophorina</taxon>
        <taxon>Geodiidae</taxon>
        <taxon>Geodia</taxon>
    </lineage>
</organism>
<dbReference type="GO" id="GO:0005737">
    <property type="term" value="C:cytoplasm"/>
    <property type="evidence" value="ECO:0007669"/>
    <property type="project" value="TreeGrafter"/>
</dbReference>
<comment type="caution">
    <text evidence="3">The sequence shown here is derived from an EMBL/GenBank/DDBJ whole genome shotgun (WGS) entry which is preliminary data.</text>
</comment>
<dbReference type="PANTHER" id="PTHR11188:SF17">
    <property type="entry name" value="FI21816P1"/>
    <property type="match status" value="1"/>
</dbReference>
<dbReference type="EMBL" id="CASHTH010000760">
    <property type="protein sequence ID" value="CAI8007264.1"/>
    <property type="molecule type" value="Genomic_DNA"/>
</dbReference>
<dbReference type="SUPFAM" id="SSF81296">
    <property type="entry name" value="E set domains"/>
    <property type="match status" value="2"/>
</dbReference>
<dbReference type="InterPro" id="IPR014756">
    <property type="entry name" value="Ig_E-set"/>
</dbReference>
<dbReference type="PANTHER" id="PTHR11188">
    <property type="entry name" value="ARRESTIN DOMAIN CONTAINING PROTEIN"/>
    <property type="match status" value="1"/>
</dbReference>
<gene>
    <name evidence="3" type="ORF">GBAR_LOCUS5123</name>
</gene>
<dbReference type="InterPro" id="IPR011021">
    <property type="entry name" value="Arrestin-like_N"/>
</dbReference>
<proteinExistence type="inferred from homology"/>
<dbReference type="Pfam" id="PF00339">
    <property type="entry name" value="Arrestin_N"/>
    <property type="match status" value="1"/>
</dbReference>
<evidence type="ECO:0000313" key="4">
    <source>
        <dbReference type="Proteomes" id="UP001174909"/>
    </source>
</evidence>
<feature type="domain" description="Arrestin C-terminal-like" evidence="2">
    <location>
        <begin position="163"/>
        <end position="290"/>
    </location>
</feature>
<evidence type="ECO:0000259" key="2">
    <source>
        <dbReference type="SMART" id="SM01017"/>
    </source>
</evidence>
<name>A0AA35R9S2_GEOBA</name>
<dbReference type="SMART" id="SM01017">
    <property type="entry name" value="Arrestin_C"/>
    <property type="match status" value="1"/>
</dbReference>
<evidence type="ECO:0000313" key="3">
    <source>
        <dbReference type="EMBL" id="CAI8007264.1"/>
    </source>
</evidence>
<comment type="similarity">
    <text evidence="1">Belongs to the arrestin family.</text>
</comment>
<evidence type="ECO:0000256" key="1">
    <source>
        <dbReference type="ARBA" id="ARBA00005298"/>
    </source>
</evidence>
<dbReference type="GO" id="GO:0015031">
    <property type="term" value="P:protein transport"/>
    <property type="evidence" value="ECO:0007669"/>
    <property type="project" value="TreeGrafter"/>
</dbReference>
<dbReference type="Gene3D" id="2.60.40.640">
    <property type="match status" value="2"/>
</dbReference>
<dbReference type="InterPro" id="IPR050357">
    <property type="entry name" value="Arrestin_domain-protein"/>
</dbReference>
<reference evidence="3" key="1">
    <citation type="submission" date="2023-03" db="EMBL/GenBank/DDBJ databases">
        <authorList>
            <person name="Steffen K."/>
            <person name="Cardenas P."/>
        </authorList>
    </citation>
    <scope>NUCLEOTIDE SEQUENCE</scope>
</reference>
<dbReference type="InterPro" id="IPR011022">
    <property type="entry name" value="Arrestin_C-like"/>
</dbReference>
<dbReference type="AlphaFoldDB" id="A0AA35R9S2"/>
<dbReference type="InterPro" id="IPR014752">
    <property type="entry name" value="Arrestin-like_C"/>
</dbReference>
<accession>A0AA35R9S2</accession>
<sequence>MPKSFKLELEEGAHVFLPGETVNGAVVLELARPKKLLSVQVSLVGWVEVLSETFSAKKQFMEDSTTAWSKPETESFGTLPEGRHVLPFSFTLPNDIPPSLENEGDCGKIKYRLYGKIKSGKLQSGGVVEKALRIVELVNCKQPDLQNPAHGMHKVDQSLFYFANTSMELNVELPRTGFKLEEDVPLTIGVDGCKSRISLTARLVRRATAGVHGALTIDAEKVAKVALKSCKPSQNGTTVLWAPSLKIPRTDPSLKSDVINVSYCVQVTAKSQWRPKLCVEIPVIIGNVSM</sequence>
<protein>
    <submittedName>
        <fullName evidence="3">Arrestin domain-containing protein 2</fullName>
    </submittedName>
</protein>